<organism evidence="2 3">
    <name type="scientific">Streptomonospora nanhaiensis</name>
    <dbReference type="NCBI Taxonomy" id="1323731"/>
    <lineage>
        <taxon>Bacteria</taxon>
        <taxon>Bacillati</taxon>
        <taxon>Actinomycetota</taxon>
        <taxon>Actinomycetes</taxon>
        <taxon>Streptosporangiales</taxon>
        <taxon>Nocardiopsidaceae</taxon>
        <taxon>Streptomonospora</taxon>
    </lineage>
</organism>
<evidence type="ECO:0000313" key="3">
    <source>
        <dbReference type="Proteomes" id="UP000575985"/>
    </source>
</evidence>
<dbReference type="CDD" id="cd00761">
    <property type="entry name" value="Glyco_tranf_GTA_type"/>
    <property type="match status" value="1"/>
</dbReference>
<proteinExistence type="predicted"/>
<dbReference type="EMBL" id="JACCFO010000001">
    <property type="protein sequence ID" value="NYI95028.1"/>
    <property type="molecule type" value="Genomic_DNA"/>
</dbReference>
<dbReference type="SUPFAM" id="SSF53448">
    <property type="entry name" value="Nucleotide-diphospho-sugar transferases"/>
    <property type="match status" value="1"/>
</dbReference>
<gene>
    <name evidence="2" type="ORF">HNR12_001305</name>
</gene>
<reference evidence="2 3" key="1">
    <citation type="submission" date="2020-07" db="EMBL/GenBank/DDBJ databases">
        <title>Sequencing the genomes of 1000 actinobacteria strains.</title>
        <authorList>
            <person name="Klenk H.-P."/>
        </authorList>
    </citation>
    <scope>NUCLEOTIDE SEQUENCE [LARGE SCALE GENOMIC DNA]</scope>
    <source>
        <strain evidence="2 3">DSM 45927</strain>
    </source>
</reference>
<keyword evidence="3" id="KW-1185">Reference proteome</keyword>
<dbReference type="Gene3D" id="3.90.550.10">
    <property type="entry name" value="Spore Coat Polysaccharide Biosynthesis Protein SpsA, Chain A"/>
    <property type="match status" value="1"/>
</dbReference>
<sequence length="684" mass="73109">MTDQVLLRALRLRGERPALLGHTGTGSHGPLRGLPLLPADLVVNLDRTPPNGDPLLAPAETGADSQGEGAGPAPEPVDHVGLVAVVATTVADLRRAVSLGARLPRTHQVVAVITSPAAHLDPPLPAVPGLGQWRDLQEARVARLDGGGWACELFFLEPVETAPALDAIAFGAVGRRRGPATAPPTALSGTEAPAWRPAVPRARGVPPRGPVARHRSTPVADIALRTGEGRLPDWRDDAVPALDRYPAGSLTWERIGAADGVDRVREGTAGGFDPSRLPPVDERVVNPIGFTGESLPRVAEFGVRDGRAVIAYGRRVYLELPPTGAVTDSDIARLRDLRGVKVGWRGHAGPLAAARAVAGLAAGGVPLFCEEVPGWAEPLGPELTALLTSVTAADLDDRLARERHSIRLRRTALRTHGTAARWRELARQAGVRPVPETRVSVLLCTRRPDMVDFALAQVAAQRDVELEVVLALHGFTAEDPRVRRALDAFARTGRGTVVYEAPAGEVFGTVLNNAAGRASGTVIAKWDDDDWYGPHHLGDLLLARTYASADLVGCAQEFIYLEEIDRTVWRPAATERTDPFVAGGTLLLDRTVLEECGGFRPLPRAIDTQLLLGVAGGGGRIYRTHGHNYLVRRRASGHTWSEDPGYFLRDAARQWPGRRAGGLLLDDDPAGRAGHPRQQESESV</sequence>
<evidence type="ECO:0000313" key="2">
    <source>
        <dbReference type="EMBL" id="NYI95028.1"/>
    </source>
</evidence>
<accession>A0A853BHR8</accession>
<feature type="region of interest" description="Disordered" evidence="1">
    <location>
        <begin position="47"/>
        <end position="76"/>
    </location>
</feature>
<evidence type="ECO:0008006" key="4">
    <source>
        <dbReference type="Google" id="ProtNLM"/>
    </source>
</evidence>
<dbReference type="Proteomes" id="UP000575985">
    <property type="component" value="Unassembled WGS sequence"/>
</dbReference>
<dbReference type="AlphaFoldDB" id="A0A853BHR8"/>
<evidence type="ECO:0000256" key="1">
    <source>
        <dbReference type="SAM" id="MobiDB-lite"/>
    </source>
</evidence>
<dbReference type="RefSeq" id="WP_179766635.1">
    <property type="nucleotide sequence ID" value="NZ_JACCFO010000001.1"/>
</dbReference>
<name>A0A853BHR8_9ACTN</name>
<feature type="region of interest" description="Disordered" evidence="1">
    <location>
        <begin position="659"/>
        <end position="684"/>
    </location>
</feature>
<dbReference type="InterPro" id="IPR029044">
    <property type="entry name" value="Nucleotide-diphossugar_trans"/>
</dbReference>
<protein>
    <recommendedName>
        <fullName evidence="4">Glycosyl transferase family 2</fullName>
    </recommendedName>
</protein>
<comment type="caution">
    <text evidence="2">The sequence shown here is derived from an EMBL/GenBank/DDBJ whole genome shotgun (WGS) entry which is preliminary data.</text>
</comment>